<reference evidence="17 18" key="1">
    <citation type="submission" date="2024-02" db="EMBL/GenBank/DDBJ databases">
        <title>Chromosome-scale genome assembly of the rough periwinkle Littorina saxatilis.</title>
        <authorList>
            <person name="De Jode A."/>
            <person name="Faria R."/>
            <person name="Formenti G."/>
            <person name="Sims Y."/>
            <person name="Smith T.P."/>
            <person name="Tracey A."/>
            <person name="Wood J.M.D."/>
            <person name="Zagrodzka Z.B."/>
            <person name="Johannesson K."/>
            <person name="Butlin R.K."/>
            <person name="Leder E.H."/>
        </authorList>
    </citation>
    <scope>NUCLEOTIDE SEQUENCE [LARGE SCALE GENOMIC DNA]</scope>
    <source>
        <strain evidence="17">Snail1</strain>
        <tissue evidence="17">Muscle</tissue>
    </source>
</reference>
<dbReference type="SUPFAM" id="SSF53067">
    <property type="entry name" value="Actin-like ATPase domain"/>
    <property type="match status" value="2"/>
</dbReference>
<dbReference type="PRINTS" id="PR00475">
    <property type="entry name" value="HEXOKINASE"/>
</dbReference>
<evidence type="ECO:0000259" key="16">
    <source>
        <dbReference type="Pfam" id="PF03727"/>
    </source>
</evidence>
<comment type="catalytic activity">
    <reaction evidence="11">
        <text>D-glucose + ATP = D-glucose 6-phosphate + ADP + H(+)</text>
        <dbReference type="Rhea" id="RHEA:17825"/>
        <dbReference type="ChEBI" id="CHEBI:4167"/>
        <dbReference type="ChEBI" id="CHEBI:15378"/>
        <dbReference type="ChEBI" id="CHEBI:30616"/>
        <dbReference type="ChEBI" id="CHEBI:61548"/>
        <dbReference type="ChEBI" id="CHEBI:456216"/>
        <dbReference type="EC" id="2.7.1.1"/>
    </reaction>
    <physiologicalReaction direction="left-to-right" evidence="11">
        <dbReference type="Rhea" id="RHEA:17826"/>
    </physiologicalReaction>
</comment>
<dbReference type="GO" id="GO:0005536">
    <property type="term" value="F:D-glucose binding"/>
    <property type="evidence" value="ECO:0007669"/>
    <property type="project" value="InterPro"/>
</dbReference>
<proteinExistence type="inferred from homology"/>
<dbReference type="GO" id="GO:0005524">
    <property type="term" value="F:ATP binding"/>
    <property type="evidence" value="ECO:0007669"/>
    <property type="project" value="UniProtKB-UniRule"/>
</dbReference>
<evidence type="ECO:0000256" key="13">
    <source>
        <dbReference type="ARBA" id="ARBA00059457"/>
    </source>
</evidence>
<keyword evidence="8 14" id="KW-0324">Glycolysis</keyword>
<keyword evidence="5 14" id="KW-0547">Nucleotide-binding</keyword>
<evidence type="ECO:0000256" key="11">
    <source>
        <dbReference type="ARBA" id="ARBA00048160"/>
    </source>
</evidence>
<dbReference type="PROSITE" id="PS51748">
    <property type="entry name" value="HEXOKINASE_2"/>
    <property type="match status" value="1"/>
</dbReference>
<evidence type="ECO:0000256" key="2">
    <source>
        <dbReference type="ARBA" id="ARBA00005028"/>
    </source>
</evidence>
<dbReference type="Gene3D" id="3.40.367.20">
    <property type="match status" value="1"/>
</dbReference>
<dbReference type="GO" id="GO:0006096">
    <property type="term" value="P:glycolytic process"/>
    <property type="evidence" value="ECO:0007669"/>
    <property type="project" value="UniProtKB-KW"/>
</dbReference>
<evidence type="ECO:0000256" key="9">
    <source>
        <dbReference type="ARBA" id="ARBA00044613"/>
    </source>
</evidence>
<comment type="catalytic activity">
    <reaction evidence="10">
        <text>D-fructose + ATP = D-fructose 6-phosphate + ADP + H(+)</text>
        <dbReference type="Rhea" id="RHEA:16125"/>
        <dbReference type="ChEBI" id="CHEBI:15378"/>
        <dbReference type="ChEBI" id="CHEBI:30616"/>
        <dbReference type="ChEBI" id="CHEBI:37721"/>
        <dbReference type="ChEBI" id="CHEBI:61527"/>
        <dbReference type="ChEBI" id="CHEBI:456216"/>
        <dbReference type="EC" id="2.7.1.1"/>
    </reaction>
    <physiologicalReaction direction="left-to-right" evidence="10">
        <dbReference type="Rhea" id="RHEA:16126"/>
    </physiologicalReaction>
</comment>
<dbReference type="InterPro" id="IPR001312">
    <property type="entry name" value="Hexokinase"/>
</dbReference>
<dbReference type="InterPro" id="IPR043129">
    <property type="entry name" value="ATPase_NBD"/>
</dbReference>
<feature type="domain" description="Hexokinase N-terminal" evidence="15">
    <location>
        <begin position="57"/>
        <end position="250"/>
    </location>
</feature>
<organism evidence="17 18">
    <name type="scientific">Littorina saxatilis</name>
    <dbReference type="NCBI Taxonomy" id="31220"/>
    <lineage>
        <taxon>Eukaryota</taxon>
        <taxon>Metazoa</taxon>
        <taxon>Spiralia</taxon>
        <taxon>Lophotrochozoa</taxon>
        <taxon>Mollusca</taxon>
        <taxon>Gastropoda</taxon>
        <taxon>Caenogastropoda</taxon>
        <taxon>Littorinimorpha</taxon>
        <taxon>Littorinoidea</taxon>
        <taxon>Littorinidae</taxon>
        <taxon>Littorina</taxon>
    </lineage>
</organism>
<dbReference type="PANTHER" id="PTHR19443">
    <property type="entry name" value="HEXOKINASE"/>
    <property type="match status" value="1"/>
</dbReference>
<dbReference type="AlphaFoldDB" id="A0AAN9GJ47"/>
<name>A0AAN9GJ47_9CAEN</name>
<dbReference type="EC" id="2.7.1.-" evidence="14"/>
<dbReference type="Gene3D" id="3.30.420.40">
    <property type="match status" value="1"/>
</dbReference>
<gene>
    <name evidence="17" type="ORF">V1264_013903</name>
</gene>
<keyword evidence="18" id="KW-1185">Reference proteome</keyword>
<dbReference type="GO" id="GO:0005829">
    <property type="term" value="C:cytosol"/>
    <property type="evidence" value="ECO:0007669"/>
    <property type="project" value="TreeGrafter"/>
</dbReference>
<dbReference type="GO" id="GO:0006006">
    <property type="term" value="P:glucose metabolic process"/>
    <property type="evidence" value="ECO:0007669"/>
    <property type="project" value="TreeGrafter"/>
</dbReference>
<evidence type="ECO:0000259" key="15">
    <source>
        <dbReference type="Pfam" id="PF00349"/>
    </source>
</evidence>
<evidence type="ECO:0000256" key="3">
    <source>
        <dbReference type="ARBA" id="ARBA00009225"/>
    </source>
</evidence>
<dbReference type="Proteomes" id="UP001374579">
    <property type="component" value="Unassembled WGS sequence"/>
</dbReference>
<dbReference type="FunFam" id="3.40.367.20:FF:000005">
    <property type="entry name" value="Phosphotransferase"/>
    <property type="match status" value="1"/>
</dbReference>
<dbReference type="GO" id="GO:0005739">
    <property type="term" value="C:mitochondrion"/>
    <property type="evidence" value="ECO:0007669"/>
    <property type="project" value="TreeGrafter"/>
</dbReference>
<evidence type="ECO:0000313" key="18">
    <source>
        <dbReference type="Proteomes" id="UP001374579"/>
    </source>
</evidence>
<dbReference type="PANTHER" id="PTHR19443:SF16">
    <property type="entry name" value="HEXOKINASE TYPE 1-RELATED"/>
    <property type="match status" value="1"/>
</dbReference>
<evidence type="ECO:0000256" key="14">
    <source>
        <dbReference type="RuleBase" id="RU362007"/>
    </source>
</evidence>
<evidence type="ECO:0000256" key="10">
    <source>
        <dbReference type="ARBA" id="ARBA00047905"/>
    </source>
</evidence>
<keyword evidence="7 14" id="KW-0067">ATP-binding</keyword>
<comment type="pathway">
    <text evidence="2">Carbohydrate metabolism; hexose metabolism.</text>
</comment>
<comment type="similarity">
    <text evidence="3 14">Belongs to the hexokinase family.</text>
</comment>
<evidence type="ECO:0000256" key="8">
    <source>
        <dbReference type="ARBA" id="ARBA00023152"/>
    </source>
</evidence>
<dbReference type="FunFam" id="3.30.420.40:FF:000095">
    <property type="entry name" value="Phosphotransferase"/>
    <property type="match status" value="1"/>
</dbReference>
<dbReference type="Pfam" id="PF00349">
    <property type="entry name" value="Hexokinase_1"/>
    <property type="match status" value="1"/>
</dbReference>
<dbReference type="CDD" id="cd24019">
    <property type="entry name" value="ASKHA_NBD_HK_meta"/>
    <property type="match status" value="1"/>
</dbReference>
<dbReference type="EMBL" id="JBAMIC010000003">
    <property type="protein sequence ID" value="KAK7109951.1"/>
    <property type="molecule type" value="Genomic_DNA"/>
</dbReference>
<dbReference type="InterPro" id="IPR022673">
    <property type="entry name" value="Hexokinase_C"/>
</dbReference>
<keyword evidence="6 14" id="KW-0418">Kinase</keyword>
<comment type="pathway">
    <text evidence="1">Carbohydrate degradation; glycolysis; D-glyceraldehyde 3-phosphate and glycerone phosphate from D-glucose: step 1/4.</text>
</comment>
<evidence type="ECO:0000256" key="6">
    <source>
        <dbReference type="ARBA" id="ARBA00022777"/>
    </source>
</evidence>
<evidence type="ECO:0000256" key="1">
    <source>
        <dbReference type="ARBA" id="ARBA00004888"/>
    </source>
</evidence>
<dbReference type="InterPro" id="IPR022672">
    <property type="entry name" value="Hexokinase_N"/>
</dbReference>
<evidence type="ECO:0000256" key="4">
    <source>
        <dbReference type="ARBA" id="ARBA00022679"/>
    </source>
</evidence>
<dbReference type="GO" id="GO:0008865">
    <property type="term" value="F:fructokinase activity"/>
    <property type="evidence" value="ECO:0007669"/>
    <property type="project" value="TreeGrafter"/>
</dbReference>
<feature type="domain" description="Hexokinase C-terminal" evidence="16">
    <location>
        <begin position="258"/>
        <end position="490"/>
    </location>
</feature>
<keyword evidence="4 14" id="KW-0808">Transferase</keyword>
<comment type="catalytic activity">
    <reaction evidence="9">
        <text>a D-hexose + ATP = a D-hexose 6-phosphate + ADP + H(+)</text>
        <dbReference type="Rhea" id="RHEA:22740"/>
        <dbReference type="ChEBI" id="CHEBI:4194"/>
        <dbReference type="ChEBI" id="CHEBI:15378"/>
        <dbReference type="ChEBI" id="CHEBI:30616"/>
        <dbReference type="ChEBI" id="CHEBI:229467"/>
        <dbReference type="ChEBI" id="CHEBI:456216"/>
        <dbReference type="EC" id="2.7.1.1"/>
    </reaction>
    <physiologicalReaction direction="left-to-right" evidence="9">
        <dbReference type="Rhea" id="RHEA:22741"/>
    </physiologicalReaction>
</comment>
<dbReference type="GO" id="GO:0004340">
    <property type="term" value="F:glucokinase activity"/>
    <property type="evidence" value="ECO:0007669"/>
    <property type="project" value="TreeGrafter"/>
</dbReference>
<comment type="function">
    <text evidence="13">Catalyzes the phosphorylation of various hexoses to hexose 6-phosphate.</text>
</comment>
<protein>
    <recommendedName>
        <fullName evidence="14">Phosphotransferase</fullName>
        <ecNumber evidence="14">2.7.1.-</ecNumber>
    </recommendedName>
</protein>
<dbReference type="GO" id="GO:0001678">
    <property type="term" value="P:intracellular glucose homeostasis"/>
    <property type="evidence" value="ECO:0007669"/>
    <property type="project" value="InterPro"/>
</dbReference>
<evidence type="ECO:0000313" key="17">
    <source>
        <dbReference type="EMBL" id="KAK7109951.1"/>
    </source>
</evidence>
<evidence type="ECO:0000256" key="12">
    <source>
        <dbReference type="ARBA" id="ARBA00050361"/>
    </source>
</evidence>
<sequence length="510" mass="56716">MFGMSLSANITDTSTTTGGGSGVDGVKTDHVDRRLHHRNGYFNYKHHHTEPDQRKLVENILRPLDLSDDDYHTVMQSMLDQMERGLGAATNDTAPIKMYPTYVRAVPDGTESGEFLALDLGGTNFRVLLVTLKGQEVKMDSKIFLIPQHIMLGSGKHLFDHIAECIYRFVKEHNLMERKLPLGFTFSFPCRQKGLARAMLTTWTKGFKCEGVEGHDIVALLHEAITRRGDLNVECLAVINDTVGALMSCAHTDRKCAVGIILGTGSNACYIEKLEKVEMAEGNEPGPPEMLINTEWGAFGDDGSLDFITTDFDRQVDKHSINAGKQRYEKFISGMYMGEIVRLALEKLRKNGLLFGGEGSYHMATRGRFYTKYVSEVESDDTDSFPMTKQIFQELEIETVTDQDCRLVRHVCALVSRRAAFLSSAGVACILNKMKRPEVTVAVDGSLYRFHPHFHDLMMEKTRVLAPGIRYKFMLSEDGSGKGAALVAAVANRILAEQKAKGNPETSSAV</sequence>
<evidence type="ECO:0000256" key="5">
    <source>
        <dbReference type="ARBA" id="ARBA00022741"/>
    </source>
</evidence>
<comment type="catalytic activity">
    <reaction evidence="12">
        <text>D-mannose + ATP = D-mannose 6-phosphate + ADP + H(+)</text>
        <dbReference type="Rhea" id="RHEA:11028"/>
        <dbReference type="ChEBI" id="CHEBI:4208"/>
        <dbReference type="ChEBI" id="CHEBI:15378"/>
        <dbReference type="ChEBI" id="CHEBI:30616"/>
        <dbReference type="ChEBI" id="CHEBI:58735"/>
        <dbReference type="ChEBI" id="CHEBI:456216"/>
        <dbReference type="EC" id="2.7.1.1"/>
    </reaction>
    <physiologicalReaction direction="left-to-right" evidence="12">
        <dbReference type="Rhea" id="RHEA:11029"/>
    </physiologicalReaction>
</comment>
<accession>A0AAN9GJ47</accession>
<dbReference type="Pfam" id="PF03727">
    <property type="entry name" value="Hexokinase_2"/>
    <property type="match status" value="1"/>
</dbReference>
<comment type="caution">
    <text evidence="17">The sequence shown here is derived from an EMBL/GenBank/DDBJ whole genome shotgun (WGS) entry which is preliminary data.</text>
</comment>
<evidence type="ECO:0000256" key="7">
    <source>
        <dbReference type="ARBA" id="ARBA00022840"/>
    </source>
</evidence>